<reference evidence="4 5" key="1">
    <citation type="submission" date="2019-02" db="EMBL/GenBank/DDBJ databases">
        <title>Deep-cultivation of Planctomycetes and their phenomic and genomic characterization uncovers novel biology.</title>
        <authorList>
            <person name="Wiegand S."/>
            <person name="Jogler M."/>
            <person name="Boedeker C."/>
            <person name="Pinto D."/>
            <person name="Vollmers J."/>
            <person name="Rivas-Marin E."/>
            <person name="Kohn T."/>
            <person name="Peeters S.H."/>
            <person name="Heuer A."/>
            <person name="Rast P."/>
            <person name="Oberbeckmann S."/>
            <person name="Bunk B."/>
            <person name="Jeske O."/>
            <person name="Meyerdierks A."/>
            <person name="Storesund J.E."/>
            <person name="Kallscheuer N."/>
            <person name="Luecker S."/>
            <person name="Lage O.M."/>
            <person name="Pohl T."/>
            <person name="Merkel B.J."/>
            <person name="Hornburger P."/>
            <person name="Mueller R.-W."/>
            <person name="Bruemmer F."/>
            <person name="Labrenz M."/>
            <person name="Spormann A.M."/>
            <person name="Op den Camp H."/>
            <person name="Overmann J."/>
            <person name="Amann R."/>
            <person name="Jetten M.S.M."/>
            <person name="Mascher T."/>
            <person name="Medema M.H."/>
            <person name="Devos D.P."/>
            <person name="Kaster A.-K."/>
            <person name="Ovreas L."/>
            <person name="Rohde M."/>
            <person name="Galperin M.Y."/>
            <person name="Jogler C."/>
        </authorList>
    </citation>
    <scope>NUCLEOTIDE SEQUENCE [LARGE SCALE GENOMIC DNA]</scope>
    <source>
        <strain evidence="4 5">ETA_A8</strain>
    </source>
</reference>
<dbReference type="NCBIfam" id="TIGR00976">
    <property type="entry name" value="CocE_NonD"/>
    <property type="match status" value="1"/>
</dbReference>
<accession>A0A517Y411</accession>
<evidence type="ECO:0000313" key="4">
    <source>
        <dbReference type="EMBL" id="QDU24974.1"/>
    </source>
</evidence>
<dbReference type="Pfam" id="PF02129">
    <property type="entry name" value="Peptidase_S15"/>
    <property type="match status" value="1"/>
</dbReference>
<evidence type="ECO:0000256" key="2">
    <source>
        <dbReference type="SAM" id="SignalP"/>
    </source>
</evidence>
<evidence type="ECO:0000259" key="3">
    <source>
        <dbReference type="SMART" id="SM00939"/>
    </source>
</evidence>
<keyword evidence="5" id="KW-1185">Reference proteome</keyword>
<dbReference type="InterPro" id="IPR008979">
    <property type="entry name" value="Galactose-bd-like_sf"/>
</dbReference>
<protein>
    <submittedName>
        <fullName evidence="4">Cocaine esterase</fullName>
        <ecNumber evidence="4">3.1.1.84</ecNumber>
    </submittedName>
</protein>
<name>A0A517Y411_9BACT</name>
<proteinExistence type="predicted"/>
<dbReference type="AlphaFoldDB" id="A0A517Y411"/>
<dbReference type="OrthoDB" id="319764at2"/>
<sequence precursor="true">MKYFLFVLTLITFSPASLLAQAPNPGRISAADHKVVELHNQKVSMRDGMSIALDIYRPAGDGRFPAILCQTPYGKGTMAVRARWFAQRGYVVINSDVRGRFGSEGEWDPFSPLHKSDGYDLVEWVAKQPWCNGRVGTYGQSYLGWTQWWTATQAPPSLKCIVPEVAPPDQFFNGPYQNGVLVGWAMDWAALMANRTMNVVGKGAYGGFAETRDVDYRRLPYIDLAKHRGVGHAKWFETWIRQNTADGDYWRAIAYQTPEQSARVQVPSLGISGWFDANFSGTPSNYLAMKQHGGTPEARQARMVIGPWNHQINLSPKVDYADFGASSVIDWDGYVCRWFDYHLKQIDNGVLKDPPVHVFIMGRNEWRTASDWPLPETQWTKYFLHSAGKANGSGGDGTLSINAPADEPPDGYTYDPTDPMPSPHFVNGHIAGPRDVRRAETRSDVLIYTTPVLEEEVELVGPITAKLFAATSARDTDWMIRLIDVHPDGTAAFLCEGVMRARHRDPENEGAYNPSRLSTIEPNTIYPYTIEFWRATGNAFAKGHRLRIEISSSFFPYYLRNLNTGADNVGLETDSVVAKQTVYHDRDHASHIVLPVIPRR</sequence>
<dbReference type="KEGG" id="aagg:ETAA8_00350"/>
<dbReference type="Proteomes" id="UP000315017">
    <property type="component" value="Chromosome"/>
</dbReference>
<dbReference type="SUPFAM" id="SSF49785">
    <property type="entry name" value="Galactose-binding domain-like"/>
    <property type="match status" value="1"/>
</dbReference>
<feature type="chain" id="PRO_5021818384" evidence="2">
    <location>
        <begin position="21"/>
        <end position="600"/>
    </location>
</feature>
<dbReference type="InterPro" id="IPR029058">
    <property type="entry name" value="AB_hydrolase_fold"/>
</dbReference>
<gene>
    <name evidence="4" type="primary">cocE_1</name>
    <name evidence="4" type="ORF">ETAA8_00350</name>
</gene>
<feature type="domain" description="Xaa-Pro dipeptidyl-peptidase C-terminal" evidence="3">
    <location>
        <begin position="336"/>
        <end position="593"/>
    </location>
</feature>
<evidence type="ECO:0000256" key="1">
    <source>
        <dbReference type="ARBA" id="ARBA00022801"/>
    </source>
</evidence>
<dbReference type="EC" id="3.1.1.84" evidence="4"/>
<dbReference type="InterPro" id="IPR005674">
    <property type="entry name" value="CocE/Ser_esterase"/>
</dbReference>
<dbReference type="Pfam" id="PF08530">
    <property type="entry name" value="PepX_C"/>
    <property type="match status" value="1"/>
</dbReference>
<organism evidence="4 5">
    <name type="scientific">Anatilimnocola aggregata</name>
    <dbReference type="NCBI Taxonomy" id="2528021"/>
    <lineage>
        <taxon>Bacteria</taxon>
        <taxon>Pseudomonadati</taxon>
        <taxon>Planctomycetota</taxon>
        <taxon>Planctomycetia</taxon>
        <taxon>Pirellulales</taxon>
        <taxon>Pirellulaceae</taxon>
        <taxon>Anatilimnocola</taxon>
    </lineage>
</organism>
<dbReference type="RefSeq" id="WP_145083113.1">
    <property type="nucleotide sequence ID" value="NZ_CP036274.1"/>
</dbReference>
<dbReference type="InterPro" id="IPR013736">
    <property type="entry name" value="Xaa-Pro_dipept_C"/>
</dbReference>
<dbReference type="InterPro" id="IPR000383">
    <property type="entry name" value="Xaa-Pro-like_dom"/>
</dbReference>
<dbReference type="SUPFAM" id="SSF53474">
    <property type="entry name" value="alpha/beta-Hydrolases"/>
    <property type="match status" value="1"/>
</dbReference>
<keyword evidence="1 4" id="KW-0378">Hydrolase</keyword>
<keyword evidence="2" id="KW-0732">Signal</keyword>
<dbReference type="Gene3D" id="1.10.3020.10">
    <property type="entry name" value="alpha-amino acid ester hydrolase ( Helical cap domain)"/>
    <property type="match status" value="1"/>
</dbReference>
<dbReference type="SMART" id="SM00939">
    <property type="entry name" value="PepX_C"/>
    <property type="match status" value="1"/>
</dbReference>
<feature type="signal peptide" evidence="2">
    <location>
        <begin position="1"/>
        <end position="20"/>
    </location>
</feature>
<dbReference type="Gene3D" id="2.60.120.260">
    <property type="entry name" value="Galactose-binding domain-like"/>
    <property type="match status" value="1"/>
</dbReference>
<evidence type="ECO:0000313" key="5">
    <source>
        <dbReference type="Proteomes" id="UP000315017"/>
    </source>
</evidence>
<dbReference type="Gene3D" id="3.40.50.1820">
    <property type="entry name" value="alpha/beta hydrolase"/>
    <property type="match status" value="1"/>
</dbReference>
<dbReference type="GO" id="GO:0008239">
    <property type="term" value="F:dipeptidyl-peptidase activity"/>
    <property type="evidence" value="ECO:0007669"/>
    <property type="project" value="InterPro"/>
</dbReference>
<dbReference type="EMBL" id="CP036274">
    <property type="protein sequence ID" value="QDU24974.1"/>
    <property type="molecule type" value="Genomic_DNA"/>
</dbReference>